<feature type="chain" id="PRO_5045639389" evidence="4">
    <location>
        <begin position="27"/>
        <end position="424"/>
    </location>
</feature>
<dbReference type="Pfam" id="PF03573">
    <property type="entry name" value="OprD"/>
    <property type="match status" value="1"/>
</dbReference>
<gene>
    <name evidence="5" type="ORF">J7302_12880</name>
</gene>
<reference evidence="5 6" key="1">
    <citation type="submission" date="2021-04" db="EMBL/GenBank/DDBJ databases">
        <title>Pseudomonas boanensis sp. nov., a bacterium isolated from river water used for household purposes in Boane District, Mozambique.</title>
        <authorList>
            <person name="Nicklasson M."/>
            <person name="Martin-Rodriguez A.J."/>
            <person name="Thorell K."/>
            <person name="Neves L."/>
            <person name="Mussagy A."/>
            <person name="Rydberg H.A."/>
            <person name="Hernroth B."/>
            <person name="Svensson-Stadler L."/>
            <person name="Sjoling A."/>
        </authorList>
    </citation>
    <scope>NUCLEOTIDE SEQUENCE [LARGE SCALE GENOMIC DNA]</scope>
    <source>
        <strain evidence="5 6">DB1</strain>
    </source>
</reference>
<evidence type="ECO:0000256" key="3">
    <source>
        <dbReference type="ARBA" id="ARBA00022729"/>
    </source>
</evidence>
<dbReference type="Gene3D" id="2.40.160.10">
    <property type="entry name" value="Porin"/>
    <property type="match status" value="1"/>
</dbReference>
<proteinExistence type="inferred from homology"/>
<name>A0ABS5XH68_9GAMM</name>
<comment type="caution">
    <text evidence="5">The sequence shown here is derived from an EMBL/GenBank/DDBJ whole genome shotgun (WGS) entry which is preliminary data.</text>
</comment>
<organism evidence="5 6">
    <name type="scientific">Metapseudomonas boanensis</name>
    <dbReference type="NCBI Taxonomy" id="2822138"/>
    <lineage>
        <taxon>Bacteria</taxon>
        <taxon>Pseudomonadati</taxon>
        <taxon>Pseudomonadota</taxon>
        <taxon>Gammaproteobacteria</taxon>
        <taxon>Pseudomonadales</taxon>
        <taxon>Pseudomonadaceae</taxon>
        <taxon>Metapseudomonas</taxon>
    </lineage>
</organism>
<evidence type="ECO:0000256" key="2">
    <source>
        <dbReference type="ARBA" id="ARBA00022448"/>
    </source>
</evidence>
<evidence type="ECO:0000256" key="4">
    <source>
        <dbReference type="SAM" id="SignalP"/>
    </source>
</evidence>
<keyword evidence="3 4" id="KW-0732">Signal</keyword>
<protein>
    <submittedName>
        <fullName evidence="5">OprD family porin</fullName>
    </submittedName>
</protein>
<keyword evidence="6" id="KW-1185">Reference proteome</keyword>
<dbReference type="InterPro" id="IPR023614">
    <property type="entry name" value="Porin_dom_sf"/>
</dbReference>
<comment type="similarity">
    <text evidence="1">Belongs to the outer membrane porin (Opr) (TC 1.B.25) family.</text>
</comment>
<evidence type="ECO:0000313" key="5">
    <source>
        <dbReference type="EMBL" id="MBT8767010.1"/>
    </source>
</evidence>
<dbReference type="EMBL" id="JAGTIS010000006">
    <property type="protein sequence ID" value="MBT8767010.1"/>
    <property type="molecule type" value="Genomic_DNA"/>
</dbReference>
<dbReference type="PANTHER" id="PTHR34596">
    <property type="entry name" value="CHITOPORIN"/>
    <property type="match status" value="1"/>
</dbReference>
<dbReference type="PANTHER" id="PTHR34596:SF2">
    <property type="entry name" value="CHITOPORIN"/>
    <property type="match status" value="1"/>
</dbReference>
<evidence type="ECO:0000256" key="1">
    <source>
        <dbReference type="ARBA" id="ARBA00009075"/>
    </source>
</evidence>
<accession>A0ABS5XH68</accession>
<evidence type="ECO:0000313" key="6">
    <source>
        <dbReference type="Proteomes" id="UP001519667"/>
    </source>
</evidence>
<dbReference type="Proteomes" id="UP001519667">
    <property type="component" value="Unassembled WGS sequence"/>
</dbReference>
<sequence>MSALARHLPGASLACLAACIAPDVGAAGFFDDSKATLQLRNIYFNDDFKDESGMSARAAASAQSKREEWAQGFLLDAQSGYTEGKVGFGLDALGLLGVKLDSGRGRAGTNLLPVHGDGRAADDFSSLGLTAKARFSGTTLKHGTHQPKLPVLVRNDARLLPQTFEGTQVTSTEIADLSLTGGYFDEFRMRDSSGNHSITADGYAGDDGEGFWFAGADYKARRTLTLSYYYGELEEFYQQHYVGLVHSLALGAGTLLSDLRYFHSQDAGEARNGELDNDMYSGLLTYTRKGHAVSAGYQQLNGEGGLPFVNGATVYSFSNAGVGKFVEEDERTWMLGYAYDFAAIGAPGLTAGVRYFKGQDGTTELRGSEVNAHEWERDIDLAYVVQQGALKGLGVKLRNIAYRSSYSRGRDNNRLYFTYDIVLW</sequence>
<dbReference type="InterPro" id="IPR005318">
    <property type="entry name" value="OM_porin_bac"/>
</dbReference>
<feature type="signal peptide" evidence="4">
    <location>
        <begin position="1"/>
        <end position="26"/>
    </location>
</feature>
<keyword evidence="2" id="KW-0813">Transport</keyword>
<dbReference type="RefSeq" id="WP_215374961.1">
    <property type="nucleotide sequence ID" value="NZ_JAGTIS010000006.1"/>
</dbReference>